<comment type="similarity">
    <text evidence="1">Belongs to the ARG7 family.</text>
</comment>
<reference evidence="4" key="1">
    <citation type="submission" date="2023-05" db="EMBL/GenBank/DDBJ databases">
        <title>Genome and transcriptome analyses reveal genes involved in the formation of fine ridges on petal epidermal cells in Hibiscus trionum.</title>
        <authorList>
            <person name="Koshimizu S."/>
            <person name="Masuda S."/>
            <person name="Ishii T."/>
            <person name="Shirasu K."/>
            <person name="Hoshino A."/>
            <person name="Arita M."/>
        </authorList>
    </citation>
    <scope>NUCLEOTIDE SEQUENCE</scope>
    <source>
        <strain evidence="4">Hamamatsu line</strain>
    </source>
</reference>
<keyword evidence="3" id="KW-0341">Growth regulation</keyword>
<dbReference type="PANTHER" id="PTHR31374:SF311">
    <property type="entry name" value="SMALL AUXIN-UP RNA"/>
    <property type="match status" value="1"/>
</dbReference>
<sequence>MYSASKFVSLVKKLWNNKPKQCFYEYDRLPGTDVEAVQAPRGYVAIYVGQEAKRFEVPIKYLSLAVFQELLIRSQGDDLDAKIDGPIRIAFCSSERFKQLLKDAKHHFI</sequence>
<dbReference type="Proteomes" id="UP001165190">
    <property type="component" value="Unassembled WGS sequence"/>
</dbReference>
<comment type="caution">
    <text evidence="4">The sequence shown here is derived from an EMBL/GenBank/DDBJ whole genome shotgun (WGS) entry which is preliminary data.</text>
</comment>
<proteinExistence type="inferred from homology"/>
<evidence type="ECO:0000313" key="4">
    <source>
        <dbReference type="EMBL" id="GMI92967.1"/>
    </source>
</evidence>
<dbReference type="InterPro" id="IPR003676">
    <property type="entry name" value="SAUR_fam"/>
</dbReference>
<evidence type="ECO:0000256" key="2">
    <source>
        <dbReference type="ARBA" id="ARBA00022473"/>
    </source>
</evidence>
<accession>A0A9W7IBC2</accession>
<dbReference type="AlphaFoldDB" id="A0A9W7IBC2"/>
<name>A0A9W7IBC2_HIBTR</name>
<keyword evidence="2" id="KW-0217">Developmental protein</keyword>
<evidence type="ECO:0000256" key="3">
    <source>
        <dbReference type="ARBA" id="ARBA00022604"/>
    </source>
</evidence>
<keyword evidence="5" id="KW-1185">Reference proteome</keyword>
<organism evidence="4 5">
    <name type="scientific">Hibiscus trionum</name>
    <name type="common">Flower of an hour</name>
    <dbReference type="NCBI Taxonomy" id="183268"/>
    <lineage>
        <taxon>Eukaryota</taxon>
        <taxon>Viridiplantae</taxon>
        <taxon>Streptophyta</taxon>
        <taxon>Embryophyta</taxon>
        <taxon>Tracheophyta</taxon>
        <taxon>Spermatophyta</taxon>
        <taxon>Magnoliopsida</taxon>
        <taxon>eudicotyledons</taxon>
        <taxon>Gunneridae</taxon>
        <taxon>Pentapetalae</taxon>
        <taxon>rosids</taxon>
        <taxon>malvids</taxon>
        <taxon>Malvales</taxon>
        <taxon>Malvaceae</taxon>
        <taxon>Malvoideae</taxon>
        <taxon>Hibiscus</taxon>
    </lineage>
</organism>
<dbReference type="Pfam" id="PF02519">
    <property type="entry name" value="Auxin_inducible"/>
    <property type="match status" value="1"/>
</dbReference>
<protein>
    <submittedName>
        <fullName evidence="4">Uncharacterized protein</fullName>
    </submittedName>
</protein>
<dbReference type="OrthoDB" id="1489976at2759"/>
<dbReference type="EMBL" id="BSYR01000025">
    <property type="protein sequence ID" value="GMI92967.1"/>
    <property type="molecule type" value="Genomic_DNA"/>
</dbReference>
<gene>
    <name evidence="4" type="ORF">HRI_002966000</name>
</gene>
<dbReference type="PANTHER" id="PTHR31374">
    <property type="entry name" value="AUXIN-INDUCED PROTEIN-LIKE-RELATED"/>
    <property type="match status" value="1"/>
</dbReference>
<evidence type="ECO:0000256" key="1">
    <source>
        <dbReference type="ARBA" id="ARBA00006974"/>
    </source>
</evidence>
<evidence type="ECO:0000313" key="5">
    <source>
        <dbReference type="Proteomes" id="UP001165190"/>
    </source>
</evidence>
<dbReference type="GO" id="GO:0009733">
    <property type="term" value="P:response to auxin"/>
    <property type="evidence" value="ECO:0007669"/>
    <property type="project" value="InterPro"/>
</dbReference>